<feature type="non-terminal residue" evidence="2">
    <location>
        <position position="1"/>
    </location>
</feature>
<dbReference type="AlphaFoldDB" id="A0AAD7FVE1"/>
<comment type="caution">
    <text evidence="2">The sequence shown here is derived from an EMBL/GenBank/DDBJ whole genome shotgun (WGS) entry which is preliminary data.</text>
</comment>
<organism evidence="2 3">
    <name type="scientific">Roridomyces roridus</name>
    <dbReference type="NCBI Taxonomy" id="1738132"/>
    <lineage>
        <taxon>Eukaryota</taxon>
        <taxon>Fungi</taxon>
        <taxon>Dikarya</taxon>
        <taxon>Basidiomycota</taxon>
        <taxon>Agaricomycotina</taxon>
        <taxon>Agaricomycetes</taxon>
        <taxon>Agaricomycetidae</taxon>
        <taxon>Agaricales</taxon>
        <taxon>Marasmiineae</taxon>
        <taxon>Mycenaceae</taxon>
        <taxon>Roridomyces</taxon>
    </lineage>
</organism>
<keyword evidence="3" id="KW-1185">Reference proteome</keyword>
<name>A0AAD7FVE1_9AGAR</name>
<proteinExistence type="predicted"/>
<feature type="compositionally biased region" description="Low complexity" evidence="1">
    <location>
        <begin position="45"/>
        <end position="58"/>
    </location>
</feature>
<accession>A0AAD7FVE1</accession>
<gene>
    <name evidence="2" type="ORF">FB45DRAFT_1053456</name>
</gene>
<dbReference type="Proteomes" id="UP001221142">
    <property type="component" value="Unassembled WGS sequence"/>
</dbReference>
<feature type="region of interest" description="Disordered" evidence="1">
    <location>
        <begin position="1"/>
        <end position="58"/>
    </location>
</feature>
<protein>
    <submittedName>
        <fullName evidence="2">Uncharacterized protein</fullName>
    </submittedName>
</protein>
<sequence length="58" mass="6053">PLPCPRLPQLPRRLKKDDSSNDTASKAKAKVEADTLKAARDKAPAKGAGAGKKAGTKK</sequence>
<dbReference type="EMBL" id="JARKIF010000003">
    <property type="protein sequence ID" value="KAJ7644792.1"/>
    <property type="molecule type" value="Genomic_DNA"/>
</dbReference>
<evidence type="ECO:0000313" key="3">
    <source>
        <dbReference type="Proteomes" id="UP001221142"/>
    </source>
</evidence>
<reference evidence="2" key="1">
    <citation type="submission" date="2023-03" db="EMBL/GenBank/DDBJ databases">
        <title>Massive genome expansion in bonnet fungi (Mycena s.s.) driven by repeated elements and novel gene families across ecological guilds.</title>
        <authorList>
            <consortium name="Lawrence Berkeley National Laboratory"/>
            <person name="Harder C.B."/>
            <person name="Miyauchi S."/>
            <person name="Viragh M."/>
            <person name="Kuo A."/>
            <person name="Thoen E."/>
            <person name="Andreopoulos B."/>
            <person name="Lu D."/>
            <person name="Skrede I."/>
            <person name="Drula E."/>
            <person name="Henrissat B."/>
            <person name="Morin E."/>
            <person name="Kohler A."/>
            <person name="Barry K."/>
            <person name="LaButti K."/>
            <person name="Morin E."/>
            <person name="Salamov A."/>
            <person name="Lipzen A."/>
            <person name="Mereny Z."/>
            <person name="Hegedus B."/>
            <person name="Baldrian P."/>
            <person name="Stursova M."/>
            <person name="Weitz H."/>
            <person name="Taylor A."/>
            <person name="Grigoriev I.V."/>
            <person name="Nagy L.G."/>
            <person name="Martin F."/>
            <person name="Kauserud H."/>
        </authorList>
    </citation>
    <scope>NUCLEOTIDE SEQUENCE</scope>
    <source>
        <strain evidence="2">9284</strain>
    </source>
</reference>
<feature type="compositionally biased region" description="Basic and acidic residues" evidence="1">
    <location>
        <begin position="29"/>
        <end position="44"/>
    </location>
</feature>
<evidence type="ECO:0000313" key="2">
    <source>
        <dbReference type="EMBL" id="KAJ7644792.1"/>
    </source>
</evidence>
<evidence type="ECO:0000256" key="1">
    <source>
        <dbReference type="SAM" id="MobiDB-lite"/>
    </source>
</evidence>